<dbReference type="EMBL" id="CP103141">
    <property type="protein sequence ID" value="UVQ72706.1"/>
    <property type="molecule type" value="Genomic_DNA"/>
</dbReference>
<protein>
    <recommendedName>
        <fullName evidence="3">Phage protein</fullName>
    </recommendedName>
</protein>
<proteinExistence type="predicted"/>
<name>A0ABY5T4S3_9BACE</name>
<keyword evidence="2" id="KW-1185">Reference proteome</keyword>
<organism evidence="1 2">
    <name type="scientific">Bacteroides faecis</name>
    <dbReference type="NCBI Taxonomy" id="674529"/>
    <lineage>
        <taxon>Bacteria</taxon>
        <taxon>Pseudomonadati</taxon>
        <taxon>Bacteroidota</taxon>
        <taxon>Bacteroidia</taxon>
        <taxon>Bacteroidales</taxon>
        <taxon>Bacteroidaceae</taxon>
        <taxon>Bacteroides</taxon>
    </lineage>
</organism>
<evidence type="ECO:0000313" key="1">
    <source>
        <dbReference type="EMBL" id="UVQ72706.1"/>
    </source>
</evidence>
<reference evidence="1" key="1">
    <citation type="submission" date="2022-08" db="EMBL/GenBank/DDBJ databases">
        <title>Genome Sequencing of Bacteroides fragilis Group Isolates with Nanopore Technology.</title>
        <authorList>
            <person name="Tisza M.J."/>
            <person name="Smith D."/>
            <person name="Dekker J.P."/>
        </authorList>
    </citation>
    <scope>NUCLEOTIDE SEQUENCE</scope>
    <source>
        <strain evidence="1">BFG-527</strain>
    </source>
</reference>
<dbReference type="Proteomes" id="UP001060104">
    <property type="component" value="Chromosome"/>
</dbReference>
<sequence length="303" mass="35088">MARIRSIKPKFWDDIKIGRLSRDARLLYIGLWSFSDDIGVVIGDSIWLKSKVFPYDQIQVQQFEKWIKELVINGFICLLSYNEERFIYLPNFTRHQVINRPNTEDLNIPKELIDRAKKDIHSFLTEQSLNNHGTIMEQSVLIIGEGKGIRDIPPIIPPGDDEESSGNEAIDYNALMDTFNKMFDGKLPKVSSMTDKRKKSIKARVAEYDKQAIMDVFNNILQSPFLLGRNDRNWRCDFDWIFRPTNFTKILEGNYNGTRLSKNQQDSEQRKLDSILAVSTTVREAAAKKRKELEAEGIIDQIP</sequence>
<dbReference type="RefSeq" id="WP_258902543.1">
    <property type="nucleotide sequence ID" value="NZ_CP103141.1"/>
</dbReference>
<gene>
    <name evidence="1" type="ORF">NXY30_16705</name>
</gene>
<evidence type="ECO:0008006" key="3">
    <source>
        <dbReference type="Google" id="ProtNLM"/>
    </source>
</evidence>
<accession>A0ABY5T4S3</accession>
<evidence type="ECO:0000313" key="2">
    <source>
        <dbReference type="Proteomes" id="UP001060104"/>
    </source>
</evidence>